<reference evidence="2" key="1">
    <citation type="submission" date="2013-02" db="EMBL/GenBank/DDBJ databases">
        <authorList>
            <person name="Hughes D."/>
        </authorList>
    </citation>
    <scope>NUCLEOTIDE SEQUENCE</scope>
    <source>
        <strain>Durham</strain>
        <strain evidence="2">NC isolate 2 -- Noor lab</strain>
    </source>
</reference>
<evidence type="ECO:0008006" key="3">
    <source>
        <dbReference type="Google" id="ProtNLM"/>
    </source>
</evidence>
<dbReference type="InterPro" id="IPR015019">
    <property type="entry name" value="LAMTOR3"/>
</dbReference>
<name>T1GH02_MEGSC</name>
<dbReference type="SUPFAM" id="SSF103196">
    <property type="entry name" value="Roadblock/LC7 domain"/>
    <property type="match status" value="1"/>
</dbReference>
<accession>T1GH02</accession>
<evidence type="ECO:0000313" key="2">
    <source>
        <dbReference type="Proteomes" id="UP000015102"/>
    </source>
</evidence>
<organism evidence="1 2">
    <name type="scientific">Megaselia scalaris</name>
    <name type="common">Humpbacked fly</name>
    <name type="synonym">Phora scalaris</name>
    <dbReference type="NCBI Taxonomy" id="36166"/>
    <lineage>
        <taxon>Eukaryota</taxon>
        <taxon>Metazoa</taxon>
        <taxon>Ecdysozoa</taxon>
        <taxon>Arthropoda</taxon>
        <taxon>Hexapoda</taxon>
        <taxon>Insecta</taxon>
        <taxon>Pterygota</taxon>
        <taxon>Neoptera</taxon>
        <taxon>Endopterygota</taxon>
        <taxon>Diptera</taxon>
        <taxon>Brachycera</taxon>
        <taxon>Muscomorpha</taxon>
        <taxon>Platypezoidea</taxon>
        <taxon>Phoridae</taxon>
        <taxon>Megaseliini</taxon>
        <taxon>Megaselia</taxon>
    </lineage>
</organism>
<protein>
    <recommendedName>
        <fullName evidence="3">Roadblock/LAMTOR2 domain-containing protein</fullName>
    </recommendedName>
</protein>
<dbReference type="EMBL" id="CAQQ02069697">
    <property type="status" value="NOT_ANNOTATED_CDS"/>
    <property type="molecule type" value="Genomic_DNA"/>
</dbReference>
<dbReference type="EnsemblMetazoa" id="MESCA002684-RA">
    <property type="protein sequence ID" value="MESCA002684-PA"/>
    <property type="gene ID" value="MESCA002684"/>
</dbReference>
<sequence>MSDAKKFFKNIINNRVSGLYLILVTDLDGVQLLRVTPDDKSTDVASSFISSFVLSSDQLEN</sequence>
<dbReference type="GO" id="GO:0032006">
    <property type="term" value="P:regulation of TOR signaling"/>
    <property type="evidence" value="ECO:0007669"/>
    <property type="project" value="InterPro"/>
</dbReference>
<evidence type="ECO:0000313" key="1">
    <source>
        <dbReference type="EnsemblMetazoa" id="MESCA002684-PA"/>
    </source>
</evidence>
<dbReference type="AlphaFoldDB" id="T1GH02"/>
<dbReference type="Pfam" id="PF08923">
    <property type="entry name" value="MAPKK1_Int"/>
    <property type="match status" value="1"/>
</dbReference>
<dbReference type="Proteomes" id="UP000015102">
    <property type="component" value="Unassembled WGS sequence"/>
</dbReference>
<keyword evidence="2" id="KW-1185">Reference proteome</keyword>
<dbReference type="Gene3D" id="3.30.450.30">
    <property type="entry name" value="Dynein light chain 2a, cytoplasmic"/>
    <property type="match status" value="1"/>
</dbReference>
<proteinExistence type="predicted"/>
<dbReference type="HOGENOM" id="CLU_2925237_0_0_1"/>
<reference evidence="1" key="2">
    <citation type="submission" date="2015-06" db="UniProtKB">
        <authorList>
            <consortium name="EnsemblMetazoa"/>
        </authorList>
    </citation>
    <scope>IDENTIFICATION</scope>
</reference>